<dbReference type="OrthoDB" id="9799970at2"/>
<keyword evidence="4" id="KW-0645">Protease</keyword>
<organism evidence="4 5">
    <name type="scientific">Friedmanniella luteola</name>
    <dbReference type="NCBI Taxonomy" id="546871"/>
    <lineage>
        <taxon>Bacteria</taxon>
        <taxon>Bacillati</taxon>
        <taxon>Actinomycetota</taxon>
        <taxon>Actinomycetes</taxon>
        <taxon>Propionibacteriales</taxon>
        <taxon>Nocardioidaceae</taxon>
        <taxon>Friedmanniella</taxon>
    </lineage>
</organism>
<reference evidence="4 5" key="1">
    <citation type="submission" date="2016-10" db="EMBL/GenBank/DDBJ databases">
        <authorList>
            <person name="de Groot N.N."/>
        </authorList>
    </citation>
    <scope>NUCLEOTIDE SEQUENCE [LARGE SCALE GENOMIC DNA]</scope>
    <source>
        <strain evidence="4 5">DSM 21741</strain>
    </source>
</reference>
<evidence type="ECO:0000313" key="4">
    <source>
        <dbReference type="EMBL" id="SDS00137.1"/>
    </source>
</evidence>
<name>A0A1H1NMI9_9ACTN</name>
<accession>A0A1H1NMI9</accession>
<feature type="domain" description="Peptidase M15C" evidence="3">
    <location>
        <begin position="426"/>
        <end position="503"/>
    </location>
</feature>
<keyword evidence="4" id="KW-0378">Hydrolase</keyword>
<dbReference type="InterPro" id="IPR006311">
    <property type="entry name" value="TAT_signal"/>
</dbReference>
<feature type="compositionally biased region" description="Low complexity" evidence="1">
    <location>
        <begin position="43"/>
        <end position="84"/>
    </location>
</feature>
<evidence type="ECO:0000313" key="5">
    <source>
        <dbReference type="Proteomes" id="UP000199092"/>
    </source>
</evidence>
<dbReference type="Pfam" id="PF13539">
    <property type="entry name" value="Peptidase_M15_4"/>
    <property type="match status" value="1"/>
</dbReference>
<evidence type="ECO:0000259" key="3">
    <source>
        <dbReference type="Pfam" id="PF13539"/>
    </source>
</evidence>
<dbReference type="InterPro" id="IPR009045">
    <property type="entry name" value="Zn_M74/Hedgehog-like"/>
</dbReference>
<dbReference type="STRING" id="546871.SAMN04488543_0897"/>
<feature type="signal peptide" evidence="2">
    <location>
        <begin position="1"/>
        <end position="32"/>
    </location>
</feature>
<keyword evidence="4" id="KW-0121">Carboxypeptidase</keyword>
<dbReference type="Gene3D" id="3.30.1380.10">
    <property type="match status" value="1"/>
</dbReference>
<proteinExistence type="predicted"/>
<gene>
    <name evidence="4" type="ORF">SAMN04488543_0897</name>
</gene>
<feature type="chain" id="PRO_5009255720" evidence="2">
    <location>
        <begin position="33"/>
        <end position="505"/>
    </location>
</feature>
<feature type="compositionally biased region" description="Low complexity" evidence="1">
    <location>
        <begin position="92"/>
        <end position="108"/>
    </location>
</feature>
<keyword evidence="5" id="KW-1185">Reference proteome</keyword>
<dbReference type="InterPro" id="IPR039561">
    <property type="entry name" value="Peptidase_M15C"/>
</dbReference>
<feature type="region of interest" description="Disordered" evidence="1">
    <location>
        <begin position="29"/>
        <end position="108"/>
    </location>
</feature>
<sequence>MQLQPSPGRRRVALLATALAGLLVLAPSGAHADTPAPAPAPALTPTASPSPSGTPTSGTPGSGSPTPSASRSTPSTTPGATPSTTPAPPVAASPAPTGAARPAPARPAAAARAAAGDVAVSLRVSPSGSPVAGRFFQDVGRYAFTGTATALPAGSSIAVYQRPASRTTWTRVSSAAVVDGSFSSARPVTSMGSFVFVATTGGAPGSGDEVRSAEVRVQVVDSTVSLGRPPARVDSLKNPTLNGSVVPARQGVDVHLDVKVGSRFRLHTTARTDAAGRFRATFSYGQGKLAGYPVRATTKAPNRDRWEISGSRTVQRVAVLNAVVHKTTAAEVAKTYRKGCPVGRSKLSTITMNYYGRDKVMHRGMLVIRTDLVAEIERSFGKGLSARFPIAKMNNPNVYGGNDPKQMAANNTSGFNCRKVVGNPYAQSPHSYGIAIDVDTVQNPYRDSTGRWWPANGKSYIDRTPLRFGMLGTKSALTRQLRSDGFFWGGLWNPGRDYQHFEYRR</sequence>
<keyword evidence="2" id="KW-0732">Signal</keyword>
<dbReference type="SUPFAM" id="SSF55166">
    <property type="entry name" value="Hedgehog/DD-peptidase"/>
    <property type="match status" value="1"/>
</dbReference>
<dbReference type="AlphaFoldDB" id="A0A1H1NMI9"/>
<dbReference type="GO" id="GO:0004180">
    <property type="term" value="F:carboxypeptidase activity"/>
    <property type="evidence" value="ECO:0007669"/>
    <property type="project" value="UniProtKB-KW"/>
</dbReference>
<dbReference type="Proteomes" id="UP000199092">
    <property type="component" value="Chromosome I"/>
</dbReference>
<protein>
    <submittedName>
        <fullName evidence="4">D-alanyl-D-alanine carboxypeptidase</fullName>
    </submittedName>
</protein>
<dbReference type="PROSITE" id="PS51318">
    <property type="entry name" value="TAT"/>
    <property type="match status" value="1"/>
</dbReference>
<evidence type="ECO:0000256" key="1">
    <source>
        <dbReference type="SAM" id="MobiDB-lite"/>
    </source>
</evidence>
<evidence type="ECO:0000256" key="2">
    <source>
        <dbReference type="SAM" id="SignalP"/>
    </source>
</evidence>
<dbReference type="EMBL" id="LT629749">
    <property type="protein sequence ID" value="SDS00137.1"/>
    <property type="molecule type" value="Genomic_DNA"/>
</dbReference>
<dbReference type="RefSeq" id="WP_091410545.1">
    <property type="nucleotide sequence ID" value="NZ_LT629749.1"/>
</dbReference>